<reference evidence="9 10" key="1">
    <citation type="submission" date="2019-12" db="EMBL/GenBank/DDBJ databases">
        <authorList>
            <person name="Alioto T."/>
            <person name="Alioto T."/>
            <person name="Gomez Garrido J."/>
        </authorList>
    </citation>
    <scope>NUCLEOTIDE SEQUENCE [LARGE SCALE GENOMIC DNA]</scope>
</reference>
<organism evidence="9 10">
    <name type="scientific">Olea europaea subsp. europaea</name>
    <dbReference type="NCBI Taxonomy" id="158383"/>
    <lineage>
        <taxon>Eukaryota</taxon>
        <taxon>Viridiplantae</taxon>
        <taxon>Streptophyta</taxon>
        <taxon>Embryophyta</taxon>
        <taxon>Tracheophyta</taxon>
        <taxon>Spermatophyta</taxon>
        <taxon>Magnoliopsida</taxon>
        <taxon>eudicotyledons</taxon>
        <taxon>Gunneridae</taxon>
        <taxon>Pentapetalae</taxon>
        <taxon>asterids</taxon>
        <taxon>lamiids</taxon>
        <taxon>Lamiales</taxon>
        <taxon>Oleaceae</taxon>
        <taxon>Oleeae</taxon>
        <taxon>Olea</taxon>
    </lineage>
</organism>
<dbReference type="Pfam" id="PF18117">
    <property type="entry name" value="EDS1_EP"/>
    <property type="match status" value="1"/>
</dbReference>
<gene>
    <name evidence="9" type="ORF">OLEA9_A063615</name>
</gene>
<keyword evidence="5" id="KW-0611">Plant defense</keyword>
<dbReference type="Gramene" id="OE9A063615T1">
    <property type="protein sequence ID" value="OE9A063615C1"/>
    <property type="gene ID" value="OE9A063615"/>
</dbReference>
<feature type="domain" description="EDS1 EP" evidence="8">
    <location>
        <begin position="396"/>
        <end position="605"/>
    </location>
</feature>
<feature type="domain" description="Fungal lipase-type" evidence="7">
    <location>
        <begin position="94"/>
        <end position="203"/>
    </location>
</feature>
<dbReference type="Gene3D" id="3.40.50.1820">
    <property type="entry name" value="alpha/beta hydrolase"/>
    <property type="match status" value="1"/>
</dbReference>
<sequence length="624" mass="70638">MEDEVSSFEPSEMLATFLASTPLLEESWKLSRHANAAGVQNFVANRVGEVTYVAFPGLQNVGSGPCSRELVALGTAVEGGFTPFNRHVVEGKEPPMVHAGLLQLFLDLYNTQNFRAKMTEIMNESKSLVFTGHSIGGAIASLSALWLLSFLGNTSLSTAVFCITFGSPMLGNESLSRAILHERWGGNFYHVVAQHDIVPRLLFAPTPPFILQLHSFFKSLQFSLTTPYNAQLAVQLSDENKAELFHTVLACLRASSSGVSDLEGGPFWPFGSYMFCTDRGSICMDNATAIVKLLYLMLATGSPNSCIEDHLKYDEYVTRASWQFLMRTSFIEGSSTESSYEAGIALALNSAGINSHEPAYGLAKECLKKANQVGCRRNLNNAKLAVDLSKITPLRAQIEWYKSFCDDSDDQMGYYDSFKQRSASKRGNKVNMNRFRLAFFWDKVIEMMETNQLPYDFHKQPKYVNGSHFYKLLVEPLEIAEYYRTGMHTKKGHYIEHGREKRFLIFDKWWKDRIVGEEENSPRSKFASLTQDSCFWARVEEARDCIYEVASEMDMGRRLLLLEKIEMFEQYASRMIDRKEVSKDVIAKNSSYNLFVGEWRELKSHVKPWPLQFPSFHDGGNMVP</sequence>
<dbReference type="Pfam" id="PF01764">
    <property type="entry name" value="Lipase_3"/>
    <property type="match status" value="1"/>
</dbReference>
<dbReference type="CDD" id="cd00519">
    <property type="entry name" value="Lipase_3"/>
    <property type="match status" value="1"/>
</dbReference>
<evidence type="ECO:0000256" key="1">
    <source>
        <dbReference type="ARBA" id="ARBA00004123"/>
    </source>
</evidence>
<dbReference type="GO" id="GO:0005737">
    <property type="term" value="C:cytoplasm"/>
    <property type="evidence" value="ECO:0007669"/>
    <property type="project" value="UniProtKB-SubCell"/>
</dbReference>
<dbReference type="SUPFAM" id="SSF53474">
    <property type="entry name" value="alpha/beta-Hydrolases"/>
    <property type="match status" value="1"/>
</dbReference>
<dbReference type="GO" id="GO:0016787">
    <property type="term" value="F:hydrolase activity"/>
    <property type="evidence" value="ECO:0007669"/>
    <property type="project" value="UniProtKB-KW"/>
</dbReference>
<dbReference type="AlphaFoldDB" id="A0A8S0UE00"/>
<proteinExistence type="predicted"/>
<keyword evidence="4" id="KW-0378">Hydrolase</keyword>
<evidence type="ECO:0000256" key="6">
    <source>
        <dbReference type="ARBA" id="ARBA00023242"/>
    </source>
</evidence>
<dbReference type="Proteomes" id="UP000594638">
    <property type="component" value="Unassembled WGS sequence"/>
</dbReference>
<name>A0A8S0UE00_OLEEU</name>
<keyword evidence="3" id="KW-0963">Cytoplasm</keyword>
<dbReference type="InterPro" id="IPR029058">
    <property type="entry name" value="AB_hydrolase_fold"/>
</dbReference>
<dbReference type="EMBL" id="CACTIH010007448">
    <property type="protein sequence ID" value="CAA3013667.1"/>
    <property type="molecule type" value="Genomic_DNA"/>
</dbReference>
<evidence type="ECO:0000256" key="2">
    <source>
        <dbReference type="ARBA" id="ARBA00004496"/>
    </source>
</evidence>
<dbReference type="GO" id="GO:0006629">
    <property type="term" value="P:lipid metabolic process"/>
    <property type="evidence" value="ECO:0007669"/>
    <property type="project" value="InterPro"/>
</dbReference>
<dbReference type="InterPro" id="IPR041266">
    <property type="entry name" value="EDS1_EP"/>
</dbReference>
<comment type="subcellular location">
    <subcellularLocation>
        <location evidence="2">Cytoplasm</location>
    </subcellularLocation>
    <subcellularLocation>
        <location evidence="1">Nucleus</location>
    </subcellularLocation>
</comment>
<dbReference type="OrthoDB" id="426718at2759"/>
<evidence type="ECO:0000256" key="3">
    <source>
        <dbReference type="ARBA" id="ARBA00022490"/>
    </source>
</evidence>
<accession>A0A8S0UE00</accession>
<dbReference type="GO" id="GO:0005634">
    <property type="term" value="C:nucleus"/>
    <property type="evidence" value="ECO:0007669"/>
    <property type="project" value="UniProtKB-SubCell"/>
</dbReference>
<comment type="caution">
    <text evidence="9">The sequence shown here is derived from an EMBL/GenBank/DDBJ whole genome shotgun (WGS) entry which is preliminary data.</text>
</comment>
<evidence type="ECO:0000313" key="9">
    <source>
        <dbReference type="EMBL" id="CAA3013667.1"/>
    </source>
</evidence>
<keyword evidence="6" id="KW-0539">Nucleus</keyword>
<dbReference type="PANTHER" id="PTHR47413:SF2">
    <property type="entry name" value="LIPASE-LIKE PAD4"/>
    <property type="match status" value="1"/>
</dbReference>
<evidence type="ECO:0000313" key="10">
    <source>
        <dbReference type="Proteomes" id="UP000594638"/>
    </source>
</evidence>
<protein>
    <submittedName>
        <fullName evidence="9">Lipase-like PAD4</fullName>
    </submittedName>
</protein>
<keyword evidence="10" id="KW-1185">Reference proteome</keyword>
<dbReference type="GO" id="GO:0006952">
    <property type="term" value="P:defense response"/>
    <property type="evidence" value="ECO:0007669"/>
    <property type="project" value="UniProtKB-KW"/>
</dbReference>
<dbReference type="PANTHER" id="PTHR47413">
    <property type="entry name" value="LIPASE-LIKE PAD4"/>
    <property type="match status" value="1"/>
</dbReference>
<dbReference type="InterPro" id="IPR002921">
    <property type="entry name" value="Fungal_lipase-type"/>
</dbReference>
<evidence type="ECO:0000256" key="4">
    <source>
        <dbReference type="ARBA" id="ARBA00022801"/>
    </source>
</evidence>
<evidence type="ECO:0000256" key="5">
    <source>
        <dbReference type="ARBA" id="ARBA00022821"/>
    </source>
</evidence>
<evidence type="ECO:0000259" key="7">
    <source>
        <dbReference type="Pfam" id="PF01764"/>
    </source>
</evidence>
<evidence type="ECO:0000259" key="8">
    <source>
        <dbReference type="Pfam" id="PF18117"/>
    </source>
</evidence>